<comment type="caution">
    <text evidence="1">The sequence shown here is derived from an EMBL/GenBank/DDBJ whole genome shotgun (WGS) entry which is preliminary data.</text>
</comment>
<dbReference type="Proteomes" id="UP000299102">
    <property type="component" value="Unassembled WGS sequence"/>
</dbReference>
<reference evidence="1 2" key="1">
    <citation type="journal article" date="2019" name="Commun. Biol.">
        <title>The bagworm genome reveals a unique fibroin gene that provides high tensile strength.</title>
        <authorList>
            <person name="Kono N."/>
            <person name="Nakamura H."/>
            <person name="Ohtoshi R."/>
            <person name="Tomita M."/>
            <person name="Numata K."/>
            <person name="Arakawa K."/>
        </authorList>
    </citation>
    <scope>NUCLEOTIDE SEQUENCE [LARGE SCALE GENOMIC DNA]</scope>
</reference>
<keyword evidence="2" id="KW-1185">Reference proteome</keyword>
<dbReference type="EMBL" id="BGZK01001130">
    <property type="protein sequence ID" value="GBP72011.1"/>
    <property type="molecule type" value="Genomic_DNA"/>
</dbReference>
<accession>A0A4C1Y6Z0</accession>
<evidence type="ECO:0000313" key="2">
    <source>
        <dbReference type="Proteomes" id="UP000299102"/>
    </source>
</evidence>
<organism evidence="1 2">
    <name type="scientific">Eumeta variegata</name>
    <name type="common">Bagworm moth</name>
    <name type="synonym">Eumeta japonica</name>
    <dbReference type="NCBI Taxonomy" id="151549"/>
    <lineage>
        <taxon>Eukaryota</taxon>
        <taxon>Metazoa</taxon>
        <taxon>Ecdysozoa</taxon>
        <taxon>Arthropoda</taxon>
        <taxon>Hexapoda</taxon>
        <taxon>Insecta</taxon>
        <taxon>Pterygota</taxon>
        <taxon>Neoptera</taxon>
        <taxon>Endopterygota</taxon>
        <taxon>Lepidoptera</taxon>
        <taxon>Glossata</taxon>
        <taxon>Ditrysia</taxon>
        <taxon>Tineoidea</taxon>
        <taxon>Psychidae</taxon>
        <taxon>Oiketicinae</taxon>
        <taxon>Eumeta</taxon>
    </lineage>
</organism>
<proteinExistence type="predicted"/>
<dbReference type="AlphaFoldDB" id="A0A4C1Y6Z0"/>
<evidence type="ECO:0000313" key="1">
    <source>
        <dbReference type="EMBL" id="GBP72011.1"/>
    </source>
</evidence>
<sequence>MSANSAVQKRLPGRSLHFSQDELDNKGALRNGTTVMISAPAGGARLFAVQPLMEYLKCGRYVKNQVTLEIVFGVLGIRTPVILSD</sequence>
<name>A0A4C1Y6Z0_EUMVA</name>
<gene>
    <name evidence="1" type="ORF">EVAR_51260_1</name>
</gene>
<protein>
    <submittedName>
        <fullName evidence="1">Uncharacterized protein</fullName>
    </submittedName>
</protein>